<keyword evidence="4" id="KW-0808">Transferase</keyword>
<dbReference type="RefSeq" id="WP_075585969.1">
    <property type="nucleotide sequence ID" value="NZ_MSYM01000009.1"/>
</dbReference>
<dbReference type="STRING" id="81479.RA876_02110"/>
<dbReference type="InterPro" id="IPR050571">
    <property type="entry name" value="Class-IV_PLP-Dep_Aminotrnsfr"/>
</dbReference>
<dbReference type="Gene3D" id="3.30.470.10">
    <property type="match status" value="1"/>
</dbReference>
<dbReference type="EC" id="2.6.1.21" evidence="4"/>
<reference evidence="4 5" key="1">
    <citation type="submission" date="2017-01" db="EMBL/GenBank/DDBJ databases">
        <title>Genome sequence of Rhodoferax antarcticus ANT.BR, a psychrophilic purple nonsulfur bacterium from an Antarctic microbial mat.</title>
        <authorList>
            <person name="Baker J."/>
            <person name="Riester C."/>
            <person name="Skinner B."/>
            <person name="Newell A."/>
            <person name="Swingley W."/>
            <person name="Madigan M."/>
            <person name="Jung D."/>
            <person name="Asao M."/>
            <person name="Chen M."/>
            <person name="Loughlin P."/>
            <person name="Pan H."/>
            <person name="Lin S."/>
            <person name="Li N."/>
            <person name="Shaw J."/>
            <person name="Prado M."/>
            <person name="Sherman C."/>
            <person name="Li X."/>
            <person name="Tang J."/>
            <person name="Blankenship R."/>
            <person name="Zhao T."/>
            <person name="Touchman J."/>
            <person name="Sattley M."/>
        </authorList>
    </citation>
    <scope>NUCLEOTIDE SEQUENCE [LARGE SCALE GENOMIC DNA]</scope>
    <source>
        <strain evidence="4 5">ANT.BR</strain>
    </source>
</reference>
<protein>
    <submittedName>
        <fullName evidence="4">Aminotransferase class IV family protein</fullName>
        <ecNumber evidence="4">2.6.1.21</ecNumber>
    </submittedName>
</protein>
<dbReference type="InterPro" id="IPR036038">
    <property type="entry name" value="Aminotransferase-like"/>
</dbReference>
<comment type="cofactor">
    <cofactor evidence="1">
        <name>pyridoxal 5'-phosphate</name>
        <dbReference type="ChEBI" id="CHEBI:597326"/>
    </cofactor>
</comment>
<dbReference type="GO" id="GO:0047810">
    <property type="term" value="F:D-alanine-2-oxoglutarate aminotransferase activity"/>
    <property type="evidence" value="ECO:0007669"/>
    <property type="project" value="UniProtKB-EC"/>
</dbReference>
<dbReference type="InterPro" id="IPR001544">
    <property type="entry name" value="Aminotrans_IV"/>
</dbReference>
<dbReference type="SUPFAM" id="SSF56752">
    <property type="entry name" value="D-aminoacid aminotransferase-like PLP-dependent enzymes"/>
    <property type="match status" value="1"/>
</dbReference>
<dbReference type="AlphaFoldDB" id="A0A1Q8YH12"/>
<sequence>MNTLPALPCYLNGEFTTLPHAKISVMDRGFIFGDGVYEVVPVYGGQLFRFEQHMARLGRSLKELRISNPVTRAQWADIATRLIADYAHSTGAGAENTDQLIYIQITRGVAMRDHVMPTDIAPTVFVMTNVMKLPSVDQREKGVACVTADDFRWEKAHIKATSLLGAVFARQISFDADALETVMFRGDNLSEAAASNVWVVKDGKLLGTPKDNLVLEGIRYGLIEEICAAQGISFELRRISRAEVLSADELLLSSATKEVLPVTRLDGLPVGNGQPGPVYAQLYAGYQGAKAAALLHPST</sequence>
<dbReference type="FunFam" id="3.20.10.10:FF:000002">
    <property type="entry name" value="D-alanine aminotransferase"/>
    <property type="match status" value="1"/>
</dbReference>
<comment type="caution">
    <text evidence="4">The sequence shown here is derived from an EMBL/GenBank/DDBJ whole genome shotgun (WGS) entry which is preliminary data.</text>
</comment>
<gene>
    <name evidence="4" type="ORF">BLL52_1534</name>
</gene>
<dbReference type="GO" id="GO:0046394">
    <property type="term" value="P:carboxylic acid biosynthetic process"/>
    <property type="evidence" value="ECO:0007669"/>
    <property type="project" value="UniProtKB-ARBA"/>
</dbReference>
<accession>A0A1Q8YH12</accession>
<dbReference type="PANTHER" id="PTHR42743">
    <property type="entry name" value="AMINO-ACID AMINOTRANSFERASE"/>
    <property type="match status" value="1"/>
</dbReference>
<dbReference type="PANTHER" id="PTHR42743:SF10">
    <property type="entry name" value="D-ALANINE AMINOTRANSFERASE"/>
    <property type="match status" value="1"/>
</dbReference>
<keyword evidence="4" id="KW-0032">Aminotransferase</keyword>
<comment type="similarity">
    <text evidence="2">Belongs to the class-IV pyridoxal-phosphate-dependent aminotransferase family.</text>
</comment>
<name>A0A1Q8YH12_9BURK</name>
<proteinExistence type="inferred from homology"/>
<evidence type="ECO:0000313" key="5">
    <source>
        <dbReference type="Proteomes" id="UP000185911"/>
    </source>
</evidence>
<organism evidence="4 5">
    <name type="scientific">Rhodoferax antarcticus ANT.BR</name>
    <dbReference type="NCBI Taxonomy" id="1111071"/>
    <lineage>
        <taxon>Bacteria</taxon>
        <taxon>Pseudomonadati</taxon>
        <taxon>Pseudomonadota</taxon>
        <taxon>Betaproteobacteria</taxon>
        <taxon>Burkholderiales</taxon>
        <taxon>Comamonadaceae</taxon>
        <taxon>Rhodoferax</taxon>
    </lineage>
</organism>
<dbReference type="InterPro" id="IPR043131">
    <property type="entry name" value="BCAT-like_N"/>
</dbReference>
<dbReference type="Gene3D" id="3.20.10.10">
    <property type="entry name" value="D-amino Acid Aminotransferase, subunit A, domain 2"/>
    <property type="match status" value="1"/>
</dbReference>
<dbReference type="GO" id="GO:0008652">
    <property type="term" value="P:amino acid biosynthetic process"/>
    <property type="evidence" value="ECO:0007669"/>
    <property type="project" value="UniProtKB-ARBA"/>
</dbReference>
<dbReference type="Proteomes" id="UP000185911">
    <property type="component" value="Unassembled WGS sequence"/>
</dbReference>
<evidence type="ECO:0000256" key="2">
    <source>
        <dbReference type="ARBA" id="ARBA00009320"/>
    </source>
</evidence>
<keyword evidence="3" id="KW-0663">Pyridoxal phosphate</keyword>
<evidence type="ECO:0000256" key="3">
    <source>
        <dbReference type="ARBA" id="ARBA00022898"/>
    </source>
</evidence>
<dbReference type="EMBL" id="MSYM01000009">
    <property type="protein sequence ID" value="OLP07247.1"/>
    <property type="molecule type" value="Genomic_DNA"/>
</dbReference>
<evidence type="ECO:0000256" key="1">
    <source>
        <dbReference type="ARBA" id="ARBA00001933"/>
    </source>
</evidence>
<keyword evidence="5" id="KW-1185">Reference proteome</keyword>
<dbReference type="GO" id="GO:0005829">
    <property type="term" value="C:cytosol"/>
    <property type="evidence" value="ECO:0007669"/>
    <property type="project" value="TreeGrafter"/>
</dbReference>
<evidence type="ECO:0000313" key="4">
    <source>
        <dbReference type="EMBL" id="OLP07247.1"/>
    </source>
</evidence>
<dbReference type="CDD" id="cd01558">
    <property type="entry name" value="D-AAT_like"/>
    <property type="match status" value="1"/>
</dbReference>
<dbReference type="Pfam" id="PF01063">
    <property type="entry name" value="Aminotran_4"/>
    <property type="match status" value="1"/>
</dbReference>
<dbReference type="InterPro" id="IPR043132">
    <property type="entry name" value="BCAT-like_C"/>
</dbReference>